<dbReference type="AlphaFoldDB" id="A0A447JL91"/>
<dbReference type="PROSITE" id="PS50076">
    <property type="entry name" value="DNAJ_2"/>
    <property type="match status" value="1"/>
</dbReference>
<reference evidence="3 4" key="1">
    <citation type="submission" date="2018-12" db="EMBL/GenBank/DDBJ databases">
        <authorList>
            <consortium name="Pathogen Informatics"/>
        </authorList>
    </citation>
    <scope>NUCLEOTIDE SEQUENCE [LARGE SCALE GENOMIC DNA]</scope>
    <source>
        <strain evidence="3 4">NCTC7102</strain>
    </source>
</reference>
<protein>
    <submittedName>
        <fullName evidence="3">DnaJ domain protein</fullName>
    </submittedName>
</protein>
<gene>
    <name evidence="3" type="primary">SBOV06101</name>
    <name evidence="3" type="ORF">NCTC7102_04212</name>
</gene>
<dbReference type="SUPFAM" id="SSF46565">
    <property type="entry name" value="Chaperone J-domain"/>
    <property type="match status" value="1"/>
</dbReference>
<dbReference type="Proteomes" id="UP000281393">
    <property type="component" value="Chromosome"/>
</dbReference>
<organism evidence="3 4">
    <name type="scientific">Salmonella enterica subsp. enterica serovar Daytona</name>
    <dbReference type="NCBI Taxonomy" id="1962639"/>
    <lineage>
        <taxon>Bacteria</taxon>
        <taxon>Pseudomonadati</taxon>
        <taxon>Pseudomonadota</taxon>
        <taxon>Gammaproteobacteria</taxon>
        <taxon>Enterobacterales</taxon>
        <taxon>Enterobacteriaceae</taxon>
        <taxon>Salmonella</taxon>
    </lineage>
</organism>
<evidence type="ECO:0000256" key="1">
    <source>
        <dbReference type="ARBA" id="ARBA00023186"/>
    </source>
</evidence>
<feature type="domain" description="J" evidence="2">
    <location>
        <begin position="3"/>
        <end position="66"/>
    </location>
</feature>
<dbReference type="InterPro" id="IPR001623">
    <property type="entry name" value="DnaJ_domain"/>
</dbReference>
<evidence type="ECO:0000313" key="3">
    <source>
        <dbReference type="EMBL" id="VDY44290.1"/>
    </source>
</evidence>
<evidence type="ECO:0000259" key="2">
    <source>
        <dbReference type="PROSITE" id="PS50076"/>
    </source>
</evidence>
<accession>A0A447JL91</accession>
<dbReference type="CDD" id="cd06257">
    <property type="entry name" value="DnaJ"/>
    <property type="match status" value="1"/>
</dbReference>
<keyword evidence="1" id="KW-0143">Chaperone</keyword>
<name>A0A447JL91_SALET</name>
<proteinExistence type="predicted"/>
<dbReference type="InterPro" id="IPR036869">
    <property type="entry name" value="J_dom_sf"/>
</dbReference>
<sequence length="521" mass="60072">MNICWEILGIEPTTDLECIRQAYLALLPSFHPESDPQGFKRLRQAYEEAQHWAASPAEDAKTEEVGDEHEILVAFRELLASERDRFQPSAWQKFIQQLNQCSMDEIDKLRWQLCDIAMKTETISLSCLALLAQRLNWQPQEADDDAEGEELEAFLETVKRGDAFDLLSLAKLPLVVQDQTDAYFFKLERIWRFYPEHFADALQVQGAWIIPDDKQLHRKLLHWFSAEQWGMAELVDIARRWQAAEPDNEDAHYYLCKQRLLCGEGESLLADLCDFWQRYPSTQADDLLLGWCRQHRPDFFPLAVMAVEARCMADAEYVPGESARTRLLWADILHSGRLSPLGRSFVDSLFYKRKAMAWANSRLSTQGEPETPLLDLYRTAEQVVLEAFPKEKPFFRLLIRLEEGQACPLEALITQALSSKIAMKPGDIRDKKELAEELRLAAEKKLSSEAKNRSTPSGGIWRGDENHEDCRFDRVDCLRVKSILPFFLNRGSESAVTALSARQYPDIHRRDGARHRRAAYH</sequence>
<dbReference type="EMBL" id="LR133909">
    <property type="protein sequence ID" value="VDY44290.1"/>
    <property type="molecule type" value="Genomic_DNA"/>
</dbReference>
<evidence type="ECO:0000313" key="4">
    <source>
        <dbReference type="Proteomes" id="UP000281393"/>
    </source>
</evidence>